<feature type="non-terminal residue" evidence="1">
    <location>
        <position position="118"/>
    </location>
</feature>
<proteinExistence type="predicted"/>
<organism evidence="1 2">
    <name type="scientific">Cetraspora pellucida</name>
    <dbReference type="NCBI Taxonomy" id="1433469"/>
    <lineage>
        <taxon>Eukaryota</taxon>
        <taxon>Fungi</taxon>
        <taxon>Fungi incertae sedis</taxon>
        <taxon>Mucoromycota</taxon>
        <taxon>Glomeromycotina</taxon>
        <taxon>Glomeromycetes</taxon>
        <taxon>Diversisporales</taxon>
        <taxon>Gigasporaceae</taxon>
        <taxon>Cetraspora</taxon>
    </lineage>
</organism>
<feature type="non-terminal residue" evidence="1">
    <location>
        <position position="1"/>
    </location>
</feature>
<gene>
    <name evidence="1" type="ORF">SPELUC_LOCUS14629</name>
</gene>
<accession>A0ACA9QHN3</accession>
<name>A0ACA9QHN3_9GLOM</name>
<keyword evidence="2" id="KW-1185">Reference proteome</keyword>
<dbReference type="EMBL" id="CAJVPW010044024">
    <property type="protein sequence ID" value="CAG8753225.1"/>
    <property type="molecule type" value="Genomic_DNA"/>
</dbReference>
<evidence type="ECO:0000313" key="2">
    <source>
        <dbReference type="Proteomes" id="UP000789366"/>
    </source>
</evidence>
<reference evidence="1" key="1">
    <citation type="submission" date="2021-06" db="EMBL/GenBank/DDBJ databases">
        <authorList>
            <person name="Kallberg Y."/>
            <person name="Tangrot J."/>
            <person name="Rosling A."/>
        </authorList>
    </citation>
    <scope>NUCLEOTIDE SEQUENCE</scope>
    <source>
        <strain evidence="1">28 12/20/2015</strain>
    </source>
</reference>
<evidence type="ECO:0000313" key="1">
    <source>
        <dbReference type="EMBL" id="CAG8753225.1"/>
    </source>
</evidence>
<dbReference type="Proteomes" id="UP000789366">
    <property type="component" value="Unassembled WGS sequence"/>
</dbReference>
<comment type="caution">
    <text evidence="1">The sequence shown here is derived from an EMBL/GenBank/DDBJ whole genome shotgun (WGS) entry which is preliminary data.</text>
</comment>
<protein>
    <submittedName>
        <fullName evidence="1">764_t:CDS:1</fullName>
    </submittedName>
</protein>
<sequence length="118" mass="13496">VKYSNTIKSIDDQETCSNTSTELVNNTADIINNDNNFMNISSNNNSETEDIIKKFLKEANKDMMANPQIKTALETFIRNYRKARNISTGKLLNYLYQYTNNTRVYSKTRIPVQAASAQ</sequence>